<evidence type="ECO:0000313" key="2">
    <source>
        <dbReference type="Proteomes" id="UP001177021"/>
    </source>
</evidence>
<proteinExistence type="predicted"/>
<protein>
    <submittedName>
        <fullName evidence="1">Uncharacterized protein</fullName>
    </submittedName>
</protein>
<comment type="caution">
    <text evidence="1">The sequence shown here is derived from an EMBL/GenBank/DDBJ whole genome shotgun (WGS) entry which is preliminary data.</text>
</comment>
<gene>
    <name evidence="1" type="ORF">MILVUS5_LOCUS1468</name>
</gene>
<name>A0ACB0IC32_TRIPR</name>
<organism evidence="1 2">
    <name type="scientific">Trifolium pratense</name>
    <name type="common">Red clover</name>
    <dbReference type="NCBI Taxonomy" id="57577"/>
    <lineage>
        <taxon>Eukaryota</taxon>
        <taxon>Viridiplantae</taxon>
        <taxon>Streptophyta</taxon>
        <taxon>Embryophyta</taxon>
        <taxon>Tracheophyta</taxon>
        <taxon>Spermatophyta</taxon>
        <taxon>Magnoliopsida</taxon>
        <taxon>eudicotyledons</taxon>
        <taxon>Gunneridae</taxon>
        <taxon>Pentapetalae</taxon>
        <taxon>rosids</taxon>
        <taxon>fabids</taxon>
        <taxon>Fabales</taxon>
        <taxon>Fabaceae</taxon>
        <taxon>Papilionoideae</taxon>
        <taxon>50 kb inversion clade</taxon>
        <taxon>NPAAA clade</taxon>
        <taxon>Hologalegina</taxon>
        <taxon>IRL clade</taxon>
        <taxon>Trifolieae</taxon>
        <taxon>Trifolium</taxon>
    </lineage>
</organism>
<dbReference type="Proteomes" id="UP001177021">
    <property type="component" value="Unassembled WGS sequence"/>
</dbReference>
<keyword evidence="2" id="KW-1185">Reference proteome</keyword>
<reference evidence="1" key="1">
    <citation type="submission" date="2023-10" db="EMBL/GenBank/DDBJ databases">
        <authorList>
            <person name="Rodriguez Cubillos JULIANA M."/>
            <person name="De Vega J."/>
        </authorList>
    </citation>
    <scope>NUCLEOTIDE SEQUENCE</scope>
</reference>
<sequence length="284" mass="31365">MALSFSNLATQKLFSSKFVFVILVTFFLLVAAENANSQKKVYFNITKFTYDQSDLTFLGSILIDTSGVLSLPNPFPSGSLVGRVLYKYLVPIWDSSTGNVGSFETSFSYEVWNYGHAPGDGLVFFLTDPANAAIPDNSRDGLLGVADANNAFNRFVGVEFDNYANPWDPNYEHIGINLNSLYSAKIMKWRWVYGYGTLLKVNIIYDSPSSTLTVVVTDDDGQISTLSQMLDLKWLLPEMAVIGISGSSGFLQINDILSWSFTSVLDTTTRSNSNNINNITTASY</sequence>
<evidence type="ECO:0000313" key="1">
    <source>
        <dbReference type="EMBL" id="CAJ2629498.1"/>
    </source>
</evidence>
<accession>A0ACB0IC32</accession>
<dbReference type="EMBL" id="CASHSV030000001">
    <property type="protein sequence ID" value="CAJ2629498.1"/>
    <property type="molecule type" value="Genomic_DNA"/>
</dbReference>